<organism evidence="3 4">
    <name type="scientific">Hydnomerulius pinastri MD-312</name>
    <dbReference type="NCBI Taxonomy" id="994086"/>
    <lineage>
        <taxon>Eukaryota</taxon>
        <taxon>Fungi</taxon>
        <taxon>Dikarya</taxon>
        <taxon>Basidiomycota</taxon>
        <taxon>Agaricomycotina</taxon>
        <taxon>Agaricomycetes</taxon>
        <taxon>Agaricomycetidae</taxon>
        <taxon>Boletales</taxon>
        <taxon>Boletales incertae sedis</taxon>
        <taxon>Leucogyrophana</taxon>
    </lineage>
</organism>
<evidence type="ECO:0000313" key="3">
    <source>
        <dbReference type="EMBL" id="KIJ61119.1"/>
    </source>
</evidence>
<gene>
    <name evidence="3" type="ORF">HYDPIDRAFT_138279</name>
</gene>
<feature type="domain" description="DUF6534" evidence="2">
    <location>
        <begin position="173"/>
        <end position="260"/>
    </location>
</feature>
<keyword evidence="1" id="KW-1133">Transmembrane helix</keyword>
<keyword evidence="4" id="KW-1185">Reference proteome</keyword>
<keyword evidence="1" id="KW-0472">Membrane</keyword>
<feature type="transmembrane region" description="Helical" evidence="1">
    <location>
        <begin position="207"/>
        <end position="230"/>
    </location>
</feature>
<name>A0A0C9V685_9AGAM</name>
<dbReference type="InterPro" id="IPR045339">
    <property type="entry name" value="DUF6534"/>
</dbReference>
<feature type="transmembrane region" description="Helical" evidence="1">
    <location>
        <begin position="20"/>
        <end position="44"/>
    </location>
</feature>
<sequence length="309" mass="34790">MSSTPPPSTLPSSAELENLGVLFVGFVSATVLYGLTFFQTYIYYSRYPKDIQWIKYLVRGLSPLSCTRALILRQPLLTRAQRLYYYLIVMFDVNMDILYATTETDPSTPDQVLLTFICQLYETHCSSHLRVLTPLVLSFFAHRIFTGMFEQRQLSAFATSNMEVVAAISQSFAAIADVIIFATMCYSLRKARFPDMLMPEGFVETTVTLLVSRGLGFTLIQVAYFCVFVASPAKQFWIPFQMVGSKFYVNTVLGLLNAREVKHGQGLNEENSLTDRKSSTDAGLPSAIRFNVVDTKAVSRVSIDFLYCD</sequence>
<reference evidence="3 4" key="1">
    <citation type="submission" date="2014-04" db="EMBL/GenBank/DDBJ databases">
        <title>Evolutionary Origins and Diversification of the Mycorrhizal Mutualists.</title>
        <authorList>
            <consortium name="DOE Joint Genome Institute"/>
            <consortium name="Mycorrhizal Genomics Consortium"/>
            <person name="Kohler A."/>
            <person name="Kuo A."/>
            <person name="Nagy L.G."/>
            <person name="Floudas D."/>
            <person name="Copeland A."/>
            <person name="Barry K.W."/>
            <person name="Cichocki N."/>
            <person name="Veneault-Fourrey C."/>
            <person name="LaButti K."/>
            <person name="Lindquist E.A."/>
            <person name="Lipzen A."/>
            <person name="Lundell T."/>
            <person name="Morin E."/>
            <person name="Murat C."/>
            <person name="Riley R."/>
            <person name="Ohm R."/>
            <person name="Sun H."/>
            <person name="Tunlid A."/>
            <person name="Henrissat B."/>
            <person name="Grigoriev I.V."/>
            <person name="Hibbett D.S."/>
            <person name="Martin F."/>
        </authorList>
    </citation>
    <scope>NUCLEOTIDE SEQUENCE [LARGE SCALE GENOMIC DNA]</scope>
    <source>
        <strain evidence="3 4">MD-312</strain>
    </source>
</reference>
<dbReference type="PANTHER" id="PTHR40465">
    <property type="entry name" value="CHROMOSOME 1, WHOLE GENOME SHOTGUN SEQUENCE"/>
    <property type="match status" value="1"/>
</dbReference>
<evidence type="ECO:0000313" key="4">
    <source>
        <dbReference type="Proteomes" id="UP000053820"/>
    </source>
</evidence>
<dbReference type="AlphaFoldDB" id="A0A0C9V685"/>
<protein>
    <recommendedName>
        <fullName evidence="2">DUF6534 domain-containing protein</fullName>
    </recommendedName>
</protein>
<dbReference type="HOGENOM" id="CLU_046025_5_0_1"/>
<keyword evidence="1" id="KW-0812">Transmembrane</keyword>
<proteinExistence type="predicted"/>
<evidence type="ECO:0000256" key="1">
    <source>
        <dbReference type="SAM" id="Phobius"/>
    </source>
</evidence>
<dbReference type="PANTHER" id="PTHR40465:SF1">
    <property type="entry name" value="DUF6534 DOMAIN-CONTAINING PROTEIN"/>
    <property type="match status" value="1"/>
</dbReference>
<dbReference type="Proteomes" id="UP000053820">
    <property type="component" value="Unassembled WGS sequence"/>
</dbReference>
<evidence type="ECO:0000259" key="2">
    <source>
        <dbReference type="Pfam" id="PF20152"/>
    </source>
</evidence>
<dbReference type="EMBL" id="KN839865">
    <property type="protein sequence ID" value="KIJ61119.1"/>
    <property type="molecule type" value="Genomic_DNA"/>
</dbReference>
<accession>A0A0C9V685</accession>
<feature type="transmembrane region" description="Helical" evidence="1">
    <location>
        <begin position="83"/>
        <end position="101"/>
    </location>
</feature>
<dbReference type="Pfam" id="PF20152">
    <property type="entry name" value="DUF6534"/>
    <property type="match status" value="1"/>
</dbReference>
<feature type="transmembrane region" description="Helical" evidence="1">
    <location>
        <begin position="164"/>
        <end position="186"/>
    </location>
</feature>
<dbReference type="OrthoDB" id="3046149at2759"/>